<proteinExistence type="predicted"/>
<evidence type="ECO:0000313" key="1">
    <source>
        <dbReference type="EMBL" id="MBX25962.1"/>
    </source>
</evidence>
<dbReference type="AlphaFoldDB" id="A0A2P2M6U7"/>
<name>A0A2P2M6U7_RHIMU</name>
<dbReference type="EMBL" id="GGEC01045478">
    <property type="protein sequence ID" value="MBX25962.1"/>
    <property type="molecule type" value="Transcribed_RNA"/>
</dbReference>
<sequence>MSSDPRCLLPEKPWPHYLFLYELMTPTVYGTFQPLCDQQLHLGKHHCQQQLFLFHMHHLTAIVNLSTYFLPHHHQRTGSGHLYPK</sequence>
<accession>A0A2P2M6U7</accession>
<reference evidence="1" key="1">
    <citation type="submission" date="2018-02" db="EMBL/GenBank/DDBJ databases">
        <title>Rhizophora mucronata_Transcriptome.</title>
        <authorList>
            <person name="Meera S.P."/>
            <person name="Sreeshan A."/>
            <person name="Augustine A."/>
        </authorList>
    </citation>
    <scope>NUCLEOTIDE SEQUENCE</scope>
    <source>
        <tissue evidence="1">Leaf</tissue>
    </source>
</reference>
<organism evidence="1">
    <name type="scientific">Rhizophora mucronata</name>
    <name type="common">Asiatic mangrove</name>
    <dbReference type="NCBI Taxonomy" id="61149"/>
    <lineage>
        <taxon>Eukaryota</taxon>
        <taxon>Viridiplantae</taxon>
        <taxon>Streptophyta</taxon>
        <taxon>Embryophyta</taxon>
        <taxon>Tracheophyta</taxon>
        <taxon>Spermatophyta</taxon>
        <taxon>Magnoliopsida</taxon>
        <taxon>eudicotyledons</taxon>
        <taxon>Gunneridae</taxon>
        <taxon>Pentapetalae</taxon>
        <taxon>rosids</taxon>
        <taxon>fabids</taxon>
        <taxon>Malpighiales</taxon>
        <taxon>Rhizophoraceae</taxon>
        <taxon>Rhizophora</taxon>
    </lineage>
</organism>
<protein>
    <submittedName>
        <fullName evidence="1">Uncharacterized protein LOC105632277 isoform X1</fullName>
    </submittedName>
</protein>